<sequence>MFIHDFLEKEKRAILQRRKSGVYRSQMNINRKTFVLGVGLLNVALGTILAFTYARLHQVTIEYPQRGTLSYSLDIKRSAEYNMYIQLSGFYQTYLKYAKSISISQLKGEATEDIRSCDPLSRDASKIIYPCGLIANSLFQDGFRIENQALDVDNITWPSEKSLIKPTRYRFEQITAPPLWTPYTEVPDLSRNYWLANWLTLAPFPSFRKLYGKVFLEKGRHMLNIESSYPFGSKAVVFSEPSWAGTKNLFLCSVMILAGVLISAFSFVTVDFLTKIGYREGAATMCLSPEECSALACFNLKEYARVYSSLRCSHFEPDALVFCTCHKSSLIFLRNYSLLIKSPDIADVKCHVEEKDEFLLYLEAIVRKNDQDTLRSAIGKNELFWEAYELLEDVVEAATPAGRRLHNIFRMFLFCNRHKKTQFEIDLSHPNLAAAALYNLKEYRKSEEIFEGIVASSVFDIDYIDLYSNILYLNKDARLGLLAQRMLKINSYRPETHVTIGNYYSLKKDHAKAIEYFQKAADLGPRHAISYTLIGHEYMELKDVANAIKFYTKSIRVNEHDYRAWFGMAQAYSSLKMYEYALIFFRRSVDMRPEDGFLWLNMGQAYSKLKRDDALKCFLRAVSLNEVEGLLHAADFHKSMKKYTDAVRFYEKYVHRRGREHKRISAFLNEYFAKVGNKKKAEYYGSLA</sequence>
<evidence type="ECO:0000256" key="1">
    <source>
        <dbReference type="ARBA" id="ARBA00004370"/>
    </source>
</evidence>
<feature type="repeat" description="TPR" evidence="7">
    <location>
        <begin position="494"/>
        <end position="527"/>
    </location>
</feature>
<proteinExistence type="inferred from homology"/>
<comment type="caution">
    <text evidence="9">The sequence shown here is derived from an EMBL/GenBank/DDBJ whole genome shotgun (WGS) entry which is preliminary data.</text>
</comment>
<comment type="subcellular location">
    <subcellularLocation>
        <location evidence="1">Membrane</location>
    </subcellularLocation>
</comment>
<feature type="repeat" description="TPR" evidence="7">
    <location>
        <begin position="528"/>
        <end position="561"/>
    </location>
</feature>
<dbReference type="PROSITE" id="PS50005">
    <property type="entry name" value="TPR"/>
    <property type="match status" value="3"/>
</dbReference>
<evidence type="ECO:0000313" key="9">
    <source>
        <dbReference type="EMBL" id="KAL0263921.1"/>
    </source>
</evidence>
<dbReference type="GO" id="GO:0005680">
    <property type="term" value="C:anaphase-promoting complex"/>
    <property type="evidence" value="ECO:0007669"/>
    <property type="project" value="TreeGrafter"/>
</dbReference>
<dbReference type="PANTHER" id="PTHR12558">
    <property type="entry name" value="CELL DIVISION CYCLE 16,23,27"/>
    <property type="match status" value="1"/>
</dbReference>
<accession>A0AAW2H691</accession>
<dbReference type="InterPro" id="IPR011990">
    <property type="entry name" value="TPR-like_helical_dom_sf"/>
</dbReference>
<dbReference type="InterPro" id="IPR005045">
    <property type="entry name" value="CDC50/LEM3_fam"/>
</dbReference>
<dbReference type="GO" id="GO:0016567">
    <property type="term" value="P:protein ubiquitination"/>
    <property type="evidence" value="ECO:0007669"/>
    <property type="project" value="TreeGrafter"/>
</dbReference>
<organism evidence="9">
    <name type="scientific">Menopon gallinae</name>
    <name type="common">poultry shaft louse</name>
    <dbReference type="NCBI Taxonomy" id="328185"/>
    <lineage>
        <taxon>Eukaryota</taxon>
        <taxon>Metazoa</taxon>
        <taxon>Ecdysozoa</taxon>
        <taxon>Arthropoda</taxon>
        <taxon>Hexapoda</taxon>
        <taxon>Insecta</taxon>
        <taxon>Pterygota</taxon>
        <taxon>Neoptera</taxon>
        <taxon>Paraneoptera</taxon>
        <taxon>Psocodea</taxon>
        <taxon>Troctomorpha</taxon>
        <taxon>Phthiraptera</taxon>
        <taxon>Amblycera</taxon>
        <taxon>Menoponidae</taxon>
        <taxon>Menopon</taxon>
    </lineage>
</organism>
<dbReference type="PANTHER" id="PTHR12558:SF10">
    <property type="entry name" value="CELL DIVISION CYCLE PROTEIN 23 HOMOLOG"/>
    <property type="match status" value="1"/>
</dbReference>
<comment type="similarity">
    <text evidence="2">Belongs to the CDC50/LEM3 family.</text>
</comment>
<keyword evidence="6 8" id="KW-0472">Membrane</keyword>
<dbReference type="EMBL" id="JARGDH010000071">
    <property type="protein sequence ID" value="KAL0263921.1"/>
    <property type="molecule type" value="Genomic_DNA"/>
</dbReference>
<feature type="repeat" description="TPR" evidence="7">
    <location>
        <begin position="562"/>
        <end position="595"/>
    </location>
</feature>
<dbReference type="Pfam" id="PF03381">
    <property type="entry name" value="CDC50"/>
    <property type="match status" value="1"/>
</dbReference>
<evidence type="ECO:0000256" key="2">
    <source>
        <dbReference type="ARBA" id="ARBA00009457"/>
    </source>
</evidence>
<dbReference type="GO" id="GO:0016020">
    <property type="term" value="C:membrane"/>
    <property type="evidence" value="ECO:0007669"/>
    <property type="project" value="UniProtKB-SubCell"/>
</dbReference>
<feature type="transmembrane region" description="Helical" evidence="8">
    <location>
        <begin position="34"/>
        <end position="56"/>
    </location>
</feature>
<keyword evidence="4 7" id="KW-0802">TPR repeat</keyword>
<dbReference type="SUPFAM" id="SSF48452">
    <property type="entry name" value="TPR-like"/>
    <property type="match status" value="1"/>
</dbReference>
<evidence type="ECO:0000256" key="8">
    <source>
        <dbReference type="SAM" id="Phobius"/>
    </source>
</evidence>
<gene>
    <name evidence="9" type="ORF">PYX00_011236</name>
</gene>
<evidence type="ECO:0000256" key="6">
    <source>
        <dbReference type="ARBA" id="ARBA00023136"/>
    </source>
</evidence>
<dbReference type="GO" id="GO:0031145">
    <property type="term" value="P:anaphase-promoting complex-dependent catabolic process"/>
    <property type="evidence" value="ECO:0007669"/>
    <property type="project" value="TreeGrafter"/>
</dbReference>
<evidence type="ECO:0000256" key="7">
    <source>
        <dbReference type="PROSITE-ProRule" id="PRU00339"/>
    </source>
</evidence>
<dbReference type="InterPro" id="IPR019734">
    <property type="entry name" value="TPR_rpt"/>
</dbReference>
<evidence type="ECO:0000256" key="4">
    <source>
        <dbReference type="ARBA" id="ARBA00022803"/>
    </source>
</evidence>
<dbReference type="GO" id="GO:0045842">
    <property type="term" value="P:positive regulation of mitotic metaphase/anaphase transition"/>
    <property type="evidence" value="ECO:0007669"/>
    <property type="project" value="TreeGrafter"/>
</dbReference>
<dbReference type="Pfam" id="PF13181">
    <property type="entry name" value="TPR_8"/>
    <property type="match status" value="3"/>
</dbReference>
<dbReference type="SMART" id="SM00028">
    <property type="entry name" value="TPR"/>
    <property type="match status" value="4"/>
</dbReference>
<protein>
    <submittedName>
        <fullName evidence="9">Uncharacterized protein</fullName>
    </submittedName>
</protein>
<keyword evidence="5 8" id="KW-1133">Transmembrane helix</keyword>
<evidence type="ECO:0000256" key="3">
    <source>
        <dbReference type="ARBA" id="ARBA00022692"/>
    </source>
</evidence>
<dbReference type="AlphaFoldDB" id="A0AAW2H691"/>
<dbReference type="Gene3D" id="1.25.40.10">
    <property type="entry name" value="Tetratricopeptide repeat domain"/>
    <property type="match status" value="2"/>
</dbReference>
<evidence type="ECO:0000256" key="5">
    <source>
        <dbReference type="ARBA" id="ARBA00022989"/>
    </source>
</evidence>
<reference evidence="9" key="1">
    <citation type="journal article" date="2024" name="Gigascience">
        <title>Chromosome-level genome of the poultry shaft louse Menopon gallinae provides insight into the host-switching and adaptive evolution of parasitic lice.</title>
        <authorList>
            <person name="Xu Y."/>
            <person name="Ma L."/>
            <person name="Liu S."/>
            <person name="Liang Y."/>
            <person name="Liu Q."/>
            <person name="He Z."/>
            <person name="Tian L."/>
            <person name="Duan Y."/>
            <person name="Cai W."/>
            <person name="Li H."/>
            <person name="Song F."/>
        </authorList>
    </citation>
    <scope>NUCLEOTIDE SEQUENCE</scope>
    <source>
        <strain evidence="9">Cailab_2023a</strain>
    </source>
</reference>
<keyword evidence="3 8" id="KW-0812">Transmembrane</keyword>
<name>A0AAW2H691_9NEOP</name>
<feature type="transmembrane region" description="Helical" evidence="8">
    <location>
        <begin position="249"/>
        <end position="270"/>
    </location>
</feature>
<dbReference type="GO" id="GO:0051301">
    <property type="term" value="P:cell division"/>
    <property type="evidence" value="ECO:0007669"/>
    <property type="project" value="TreeGrafter"/>
</dbReference>